<dbReference type="Gene3D" id="3.40.50.150">
    <property type="entry name" value="Vaccinia Virus protein VP39"/>
    <property type="match status" value="1"/>
</dbReference>
<gene>
    <name evidence="1" type="ORF">ACHAXA_005046</name>
</gene>
<dbReference type="Proteomes" id="UP001530377">
    <property type="component" value="Unassembled WGS sequence"/>
</dbReference>
<keyword evidence="2" id="KW-1185">Reference proteome</keyword>
<dbReference type="PANTHER" id="PTHR14614:SF109">
    <property type="entry name" value="RIBOSOMAL LYSINE N-METHYLTRANSFERASE 5"/>
    <property type="match status" value="1"/>
</dbReference>
<reference evidence="1 2" key="1">
    <citation type="submission" date="2024-10" db="EMBL/GenBank/DDBJ databases">
        <title>Updated reference genomes for cyclostephanoid diatoms.</title>
        <authorList>
            <person name="Roberts W.R."/>
            <person name="Alverson A.J."/>
        </authorList>
    </citation>
    <scope>NUCLEOTIDE SEQUENCE [LARGE SCALE GENOMIC DNA]</scope>
    <source>
        <strain evidence="1 2">AJA228-03</strain>
    </source>
</reference>
<organism evidence="1 2">
    <name type="scientific">Cyclostephanos tholiformis</name>
    <dbReference type="NCBI Taxonomy" id="382380"/>
    <lineage>
        <taxon>Eukaryota</taxon>
        <taxon>Sar</taxon>
        <taxon>Stramenopiles</taxon>
        <taxon>Ochrophyta</taxon>
        <taxon>Bacillariophyta</taxon>
        <taxon>Coscinodiscophyceae</taxon>
        <taxon>Thalassiosirophycidae</taxon>
        <taxon>Stephanodiscales</taxon>
        <taxon>Stephanodiscaceae</taxon>
        <taxon>Cyclostephanos</taxon>
    </lineage>
</organism>
<protein>
    <submittedName>
        <fullName evidence="1">Uncharacterized protein</fullName>
    </submittedName>
</protein>
<dbReference type="InterPro" id="IPR029063">
    <property type="entry name" value="SAM-dependent_MTases_sf"/>
</dbReference>
<evidence type="ECO:0000313" key="2">
    <source>
        <dbReference type="Proteomes" id="UP001530377"/>
    </source>
</evidence>
<sequence length="240" mass="26882">MNGGRYYDDLKHVDHNYIDYGLADLVRSSDVGERRRFRRLIVEQRKRLGKGGLCWDAAFVLGEHVAHNVDEWRNDEDGNGDVKVTRILELGAGTGLCGLMIGTMVSNCHVELTDLPELQDLMSANIERNTMTLSDVGSNVSCRVLRWGVDDDYVHSTYDVVLGADVVTSIYDPIALARTFHALSGPNTMVYVSGKARLDKPHEVFEAEMEVLFAKVRKVERPCSRLRSPNVFVIVANGKR</sequence>
<dbReference type="AlphaFoldDB" id="A0ABD3SRR1"/>
<dbReference type="Pfam" id="PF10294">
    <property type="entry name" value="Methyltransf_16"/>
    <property type="match status" value="1"/>
</dbReference>
<dbReference type="PANTHER" id="PTHR14614">
    <property type="entry name" value="HEPATOCELLULAR CARCINOMA-ASSOCIATED ANTIGEN"/>
    <property type="match status" value="1"/>
</dbReference>
<accession>A0ABD3SRR1</accession>
<name>A0ABD3SRR1_9STRA</name>
<dbReference type="InterPro" id="IPR019410">
    <property type="entry name" value="Methyltransf_16"/>
</dbReference>
<comment type="caution">
    <text evidence="1">The sequence shown here is derived from an EMBL/GenBank/DDBJ whole genome shotgun (WGS) entry which is preliminary data.</text>
</comment>
<evidence type="ECO:0000313" key="1">
    <source>
        <dbReference type="EMBL" id="KAL3827300.1"/>
    </source>
</evidence>
<dbReference type="EMBL" id="JALLPB020000005">
    <property type="protein sequence ID" value="KAL3827300.1"/>
    <property type="molecule type" value="Genomic_DNA"/>
</dbReference>
<proteinExistence type="predicted"/>
<dbReference type="SUPFAM" id="SSF53335">
    <property type="entry name" value="S-adenosyl-L-methionine-dependent methyltransferases"/>
    <property type="match status" value="1"/>
</dbReference>